<organism evidence="1 2">
    <name type="scientific">Bifidobacterium vansinderenii</name>
    <dbReference type="NCBI Taxonomy" id="1984871"/>
    <lineage>
        <taxon>Bacteria</taxon>
        <taxon>Bacillati</taxon>
        <taxon>Actinomycetota</taxon>
        <taxon>Actinomycetes</taxon>
        <taxon>Bifidobacteriales</taxon>
        <taxon>Bifidobacteriaceae</taxon>
        <taxon>Bifidobacterium</taxon>
    </lineage>
</organism>
<keyword evidence="2" id="KW-1185">Reference proteome</keyword>
<evidence type="ECO:0000313" key="1">
    <source>
        <dbReference type="EMBL" id="OXN01466.1"/>
    </source>
</evidence>
<dbReference type="RefSeq" id="WP_093959653.1">
    <property type="nucleotide sequence ID" value="NZ_NEWD01000004.1"/>
</dbReference>
<dbReference type="EMBL" id="NEWD01000004">
    <property type="protein sequence ID" value="OXN01466.1"/>
    <property type="molecule type" value="Genomic_DNA"/>
</dbReference>
<proteinExistence type="predicted"/>
<dbReference type="Proteomes" id="UP000215433">
    <property type="component" value="Unassembled WGS sequence"/>
</dbReference>
<reference evidence="1 2" key="1">
    <citation type="submission" date="2017-05" db="EMBL/GenBank/DDBJ databases">
        <title>Bifidobacterium vansinderenii sp. nov.</title>
        <authorList>
            <person name="Lugli G.A."/>
            <person name="Duranti S."/>
            <person name="Mangifesta M."/>
        </authorList>
    </citation>
    <scope>NUCLEOTIDE SEQUENCE [LARGE SCALE GENOMIC DNA]</scope>
    <source>
        <strain evidence="1 2">Tam10B</strain>
    </source>
</reference>
<comment type="caution">
    <text evidence="1">The sequence shown here is derived from an EMBL/GenBank/DDBJ whole genome shotgun (WGS) entry which is preliminary data.</text>
</comment>
<gene>
    <name evidence="1" type="ORF">Tam10B_0469</name>
</gene>
<protein>
    <submittedName>
        <fullName evidence="1">Uncharacterized protein</fullName>
    </submittedName>
</protein>
<sequence length="63" mass="7516">MTNITQRDRAYRHVIDQVNAMIEDSAEHVEDPRARVGYRRMGHEIIRVLEEEMRPPASMRKPR</sequence>
<dbReference type="OrthoDB" id="9977913at2"/>
<accession>A0A229W0W4</accession>
<evidence type="ECO:0000313" key="2">
    <source>
        <dbReference type="Proteomes" id="UP000215433"/>
    </source>
</evidence>
<name>A0A229W0W4_9BIFI</name>
<dbReference type="AlphaFoldDB" id="A0A229W0W4"/>